<name>A0AA41UD94_9HYPH</name>
<dbReference type="InterPro" id="IPR012696">
    <property type="entry name" value="PhnM"/>
</dbReference>
<dbReference type="PANTHER" id="PTHR43135:SF3">
    <property type="entry name" value="ALPHA-D-RIBOSE 1-METHYLPHOSPHONATE 5-TRIPHOSPHATE DIPHOSPHATASE"/>
    <property type="match status" value="1"/>
</dbReference>
<dbReference type="NCBIfam" id="NF011990">
    <property type="entry name" value="PRK15446.2-6"/>
    <property type="match status" value="1"/>
</dbReference>
<gene>
    <name evidence="2" type="ORF">ML536_21495</name>
</gene>
<dbReference type="NCBIfam" id="TIGR02318">
    <property type="entry name" value="phosphono_phnM"/>
    <property type="match status" value="1"/>
</dbReference>
<dbReference type="SUPFAM" id="SSF51556">
    <property type="entry name" value="Metallo-dependent hydrolases"/>
    <property type="match status" value="1"/>
</dbReference>
<dbReference type="PIRSF" id="PIRSF038971">
    <property type="entry name" value="PhnM"/>
    <property type="match status" value="1"/>
</dbReference>
<dbReference type="Pfam" id="PF01979">
    <property type="entry name" value="Amidohydro_1"/>
    <property type="match status" value="1"/>
</dbReference>
<comment type="caution">
    <text evidence="2">The sequence shown here is derived from an EMBL/GenBank/DDBJ whole genome shotgun (WGS) entry which is preliminary data.</text>
</comment>
<dbReference type="RefSeq" id="WP_281737307.1">
    <property type="nucleotide sequence ID" value="NZ_JAKETQ010000005.1"/>
</dbReference>
<dbReference type="NCBIfam" id="NF011988">
    <property type="entry name" value="PRK15446.2-4"/>
    <property type="match status" value="1"/>
</dbReference>
<dbReference type="NCBIfam" id="NF011987">
    <property type="entry name" value="PRK15446.2-3"/>
    <property type="match status" value="1"/>
</dbReference>
<dbReference type="InterPro" id="IPR006680">
    <property type="entry name" value="Amidohydro-rel"/>
</dbReference>
<dbReference type="InterPro" id="IPR011059">
    <property type="entry name" value="Metal-dep_hydrolase_composite"/>
</dbReference>
<protein>
    <submittedName>
        <fullName evidence="2">Alpha-D-ribose 1-methylphosphonate 5-triphosphate diphosphatase</fullName>
        <ecNumber evidence="2">3.6.1.63</ecNumber>
    </submittedName>
</protein>
<evidence type="ECO:0000259" key="1">
    <source>
        <dbReference type="Pfam" id="PF01979"/>
    </source>
</evidence>
<dbReference type="EMBL" id="JALAZD010000005">
    <property type="protein sequence ID" value="MCI0129418.1"/>
    <property type="molecule type" value="Genomic_DNA"/>
</dbReference>
<reference evidence="2" key="1">
    <citation type="submission" date="2022-03" db="EMBL/GenBank/DDBJ databases">
        <title>The complete genome sequence of a Methyloterrigena soli.</title>
        <authorList>
            <person name="Zi Z."/>
        </authorList>
    </citation>
    <scope>NUCLEOTIDE SEQUENCE</scope>
    <source>
        <strain evidence="2">M48</strain>
    </source>
</reference>
<accession>A0AA41UD94</accession>
<dbReference type="EC" id="3.6.1.63" evidence="2"/>
<sequence>MWLSDFRLVLADRVIDRGALRIEDGLIAEIREEPVADADVIGHGLILMPGMIDMHGDMIERELEPRPNVPMPMEMGLRDLDRKLAGTGVTTAYAAVSFSPGSTYGHLRSYDHTSAMIRALRAHRQHLLVDHKVHARFEVTFPAALAVVQELIAEGSVDLISLCDHTPGQGQYRNLEIHLANVAKAKGISLDEAAATVQARIEEKKRTVGDLAATLKAISQHCALHGVPLASHDDDTIAKVALMQELGARISEFPVTIEAAREARTRGLYNAMGAPNALRGMSYSGNLSAREAHEEGVLDILAADYHPSAMLPAVLVLARADRGGLAAAARLVTLNPARVLGLEDRGELREGLRADLIIADDGDVGYVRATFSRGRLIYSDGGVSIPVTRASFG</sequence>
<dbReference type="InterPro" id="IPR032466">
    <property type="entry name" value="Metal_Hydrolase"/>
</dbReference>
<evidence type="ECO:0000313" key="3">
    <source>
        <dbReference type="Proteomes" id="UP001156140"/>
    </source>
</evidence>
<dbReference type="InterPro" id="IPR051781">
    <property type="entry name" value="Metallo-dep_Hydrolase"/>
</dbReference>
<dbReference type="Proteomes" id="UP001156140">
    <property type="component" value="Unassembled WGS sequence"/>
</dbReference>
<organism evidence="2 3">
    <name type="scientific">Paradevosia shaoguanensis</name>
    <dbReference type="NCBI Taxonomy" id="1335043"/>
    <lineage>
        <taxon>Bacteria</taxon>
        <taxon>Pseudomonadati</taxon>
        <taxon>Pseudomonadota</taxon>
        <taxon>Alphaproteobacteria</taxon>
        <taxon>Hyphomicrobiales</taxon>
        <taxon>Devosiaceae</taxon>
        <taxon>Paradevosia</taxon>
    </lineage>
</organism>
<dbReference type="PANTHER" id="PTHR43135">
    <property type="entry name" value="ALPHA-D-RIBOSE 1-METHYLPHOSPHONATE 5-TRIPHOSPHATE DIPHOSPHATASE"/>
    <property type="match status" value="1"/>
</dbReference>
<dbReference type="AlphaFoldDB" id="A0AA41UD94"/>
<proteinExistence type="predicted"/>
<dbReference type="GO" id="GO:0019700">
    <property type="term" value="P:organic phosphonate catabolic process"/>
    <property type="evidence" value="ECO:0007669"/>
    <property type="project" value="InterPro"/>
</dbReference>
<evidence type="ECO:0000313" key="2">
    <source>
        <dbReference type="EMBL" id="MCI0129418.1"/>
    </source>
</evidence>
<dbReference type="Gene3D" id="3.20.20.140">
    <property type="entry name" value="Metal-dependent hydrolases"/>
    <property type="match status" value="2"/>
</dbReference>
<dbReference type="Gene3D" id="2.30.40.10">
    <property type="entry name" value="Urease, subunit C, domain 1"/>
    <property type="match status" value="1"/>
</dbReference>
<keyword evidence="3" id="KW-1185">Reference proteome</keyword>
<dbReference type="NCBIfam" id="NF011984">
    <property type="entry name" value="PRK15446.1-5"/>
    <property type="match status" value="1"/>
</dbReference>
<dbReference type="SUPFAM" id="SSF51338">
    <property type="entry name" value="Composite domain of metallo-dependent hydrolases"/>
    <property type="match status" value="1"/>
</dbReference>
<feature type="domain" description="Amidohydrolase-related" evidence="1">
    <location>
        <begin position="46"/>
        <end position="371"/>
    </location>
</feature>
<keyword evidence="2" id="KW-0378">Hydrolase</keyword>
<dbReference type="GO" id="GO:0016810">
    <property type="term" value="F:hydrolase activity, acting on carbon-nitrogen (but not peptide) bonds"/>
    <property type="evidence" value="ECO:0007669"/>
    <property type="project" value="InterPro"/>
</dbReference>